<evidence type="ECO:0000256" key="2">
    <source>
        <dbReference type="SAM" id="MobiDB-lite"/>
    </source>
</evidence>
<sequence length="468" mass="53258">MAQTNDIENQMNELTIQNKNNETKPRIIASLSLQTIIPELVEYILIYLPIPYTVSPVCKLFHEIVSKSSSFKRRWLRLWLHPRLPDAFLPKYSELCQAVETKTPFYILVQIIDLRRLYNQPLASSSGGSVSKLFDKAFKHEEREKLINFLLSRDLNIDKYIKDHASKDFESTEGGSEPERKSKKDYLSPLIIAAQTSRKFVRKLELTKTYFSDTDLAFAIVLYERLDVASVLSNHPQHTLDILEESVDRQYTEGIAWAFKHGVGKVQKQKPLYLRMCIEKADVKSARQIIESGANINISPSAHTDDPTSYGSTSLLEFCIQCYFAYASEEGNKQARRELIELFLTSGSDPNADDGRPLALCVTNHDYEMVRLLLNYGADVNCDDKLAIRIATDMGYKDMARMLYRISKPDEMSQSNPTISSTGEVVKGMVKRMSMLGRGRRRSEGDANHHHVRQGSSIYVHKKGASRG</sequence>
<keyword evidence="4" id="KW-1185">Reference proteome</keyword>
<evidence type="ECO:0000313" key="3">
    <source>
        <dbReference type="EMBL" id="CAG8464047.1"/>
    </source>
</evidence>
<dbReference type="PROSITE" id="PS50297">
    <property type="entry name" value="ANK_REP_REGION"/>
    <property type="match status" value="1"/>
</dbReference>
<feature type="region of interest" description="Disordered" evidence="2">
    <location>
        <begin position="439"/>
        <end position="468"/>
    </location>
</feature>
<keyword evidence="1" id="KW-0040">ANK repeat</keyword>
<organism evidence="3 4">
    <name type="scientific">Funneliformis mosseae</name>
    <name type="common">Endomycorrhizal fungus</name>
    <name type="synonym">Glomus mosseae</name>
    <dbReference type="NCBI Taxonomy" id="27381"/>
    <lineage>
        <taxon>Eukaryota</taxon>
        <taxon>Fungi</taxon>
        <taxon>Fungi incertae sedis</taxon>
        <taxon>Mucoromycota</taxon>
        <taxon>Glomeromycotina</taxon>
        <taxon>Glomeromycetes</taxon>
        <taxon>Glomerales</taxon>
        <taxon>Glomeraceae</taxon>
        <taxon>Funneliformis</taxon>
    </lineage>
</organism>
<dbReference type="Proteomes" id="UP000789375">
    <property type="component" value="Unassembled WGS sequence"/>
</dbReference>
<evidence type="ECO:0000313" key="4">
    <source>
        <dbReference type="Proteomes" id="UP000789375"/>
    </source>
</evidence>
<proteinExistence type="predicted"/>
<dbReference type="Gene3D" id="1.25.40.20">
    <property type="entry name" value="Ankyrin repeat-containing domain"/>
    <property type="match status" value="1"/>
</dbReference>
<dbReference type="AlphaFoldDB" id="A0A9N8VRD6"/>
<comment type="caution">
    <text evidence="3">The sequence shown here is derived from an EMBL/GenBank/DDBJ whole genome shotgun (WGS) entry which is preliminary data.</text>
</comment>
<name>A0A9N8VRD6_FUNMO</name>
<dbReference type="InterPro" id="IPR036770">
    <property type="entry name" value="Ankyrin_rpt-contain_sf"/>
</dbReference>
<evidence type="ECO:0000256" key="1">
    <source>
        <dbReference type="PROSITE-ProRule" id="PRU00023"/>
    </source>
</evidence>
<protein>
    <submittedName>
        <fullName evidence="3">4773_t:CDS:1</fullName>
    </submittedName>
</protein>
<dbReference type="PROSITE" id="PS50088">
    <property type="entry name" value="ANK_REPEAT"/>
    <property type="match status" value="1"/>
</dbReference>
<feature type="repeat" description="ANK" evidence="1">
    <location>
        <begin position="353"/>
        <end position="385"/>
    </location>
</feature>
<dbReference type="SUPFAM" id="SSF48403">
    <property type="entry name" value="Ankyrin repeat"/>
    <property type="match status" value="1"/>
</dbReference>
<reference evidence="3" key="1">
    <citation type="submission" date="2021-06" db="EMBL/GenBank/DDBJ databases">
        <authorList>
            <person name="Kallberg Y."/>
            <person name="Tangrot J."/>
            <person name="Rosling A."/>
        </authorList>
    </citation>
    <scope>NUCLEOTIDE SEQUENCE</scope>
    <source>
        <strain evidence="3">87-6 pot B 2015</strain>
    </source>
</reference>
<dbReference type="Pfam" id="PF12796">
    <property type="entry name" value="Ank_2"/>
    <property type="match status" value="1"/>
</dbReference>
<gene>
    <name evidence="3" type="ORF">FMOSSE_LOCUS2185</name>
</gene>
<accession>A0A9N8VRD6</accession>
<dbReference type="InterPro" id="IPR002110">
    <property type="entry name" value="Ankyrin_rpt"/>
</dbReference>
<dbReference type="EMBL" id="CAJVPP010000276">
    <property type="protein sequence ID" value="CAG8464047.1"/>
    <property type="molecule type" value="Genomic_DNA"/>
</dbReference>
<dbReference type="SMART" id="SM00248">
    <property type="entry name" value="ANK"/>
    <property type="match status" value="3"/>
</dbReference>